<keyword evidence="2" id="KW-1185">Reference proteome</keyword>
<organism evidence="1 2">
    <name type="scientific">Reticulomyxa filosa</name>
    <dbReference type="NCBI Taxonomy" id="46433"/>
    <lineage>
        <taxon>Eukaryota</taxon>
        <taxon>Sar</taxon>
        <taxon>Rhizaria</taxon>
        <taxon>Retaria</taxon>
        <taxon>Foraminifera</taxon>
        <taxon>Monothalamids</taxon>
        <taxon>Reticulomyxidae</taxon>
        <taxon>Reticulomyxa</taxon>
    </lineage>
</organism>
<reference evidence="1 2" key="1">
    <citation type="journal article" date="2013" name="Curr. Biol.">
        <title>The Genome of the Foraminiferan Reticulomyxa filosa.</title>
        <authorList>
            <person name="Glockner G."/>
            <person name="Hulsmann N."/>
            <person name="Schleicher M."/>
            <person name="Noegel A.A."/>
            <person name="Eichinger L."/>
            <person name="Gallinger C."/>
            <person name="Pawlowski J."/>
            <person name="Sierra R."/>
            <person name="Euteneuer U."/>
            <person name="Pillet L."/>
            <person name="Moustafa A."/>
            <person name="Platzer M."/>
            <person name="Groth M."/>
            <person name="Szafranski K."/>
            <person name="Schliwa M."/>
        </authorList>
    </citation>
    <scope>NUCLEOTIDE SEQUENCE [LARGE SCALE GENOMIC DNA]</scope>
</reference>
<accession>X6MLZ3</accession>
<dbReference type="Proteomes" id="UP000023152">
    <property type="component" value="Unassembled WGS sequence"/>
</dbReference>
<gene>
    <name evidence="1" type="ORF">RFI_22922</name>
</gene>
<name>X6MLZ3_RETFI</name>
<dbReference type="AlphaFoldDB" id="X6MLZ3"/>
<protein>
    <submittedName>
        <fullName evidence="1">Uncharacterized protein</fullName>
    </submittedName>
</protein>
<proteinExistence type="predicted"/>
<dbReference type="EMBL" id="ASPP01020026">
    <property type="protein sequence ID" value="ETO14447.1"/>
    <property type="molecule type" value="Genomic_DNA"/>
</dbReference>
<sequence length="181" mass="21692">MAFLKAGTTCDAEDVIKKHFCLKKFINFKLLACAKVLHNKKKMLRHFYVRNVHNAQKFLLNHQKNVSVPFFKLMQTSKNEQIFFNDVLINSGPVHKKKDFLAIFQRFTFRKKLYILDVCNRNSTKFCVFHYKKVQKTCFFWRCFAKIESEYALFDIQFSIIHQIKKTMWHINTKTIKKTGH</sequence>
<evidence type="ECO:0000313" key="1">
    <source>
        <dbReference type="EMBL" id="ETO14447.1"/>
    </source>
</evidence>
<comment type="caution">
    <text evidence="1">The sequence shown here is derived from an EMBL/GenBank/DDBJ whole genome shotgun (WGS) entry which is preliminary data.</text>
</comment>
<evidence type="ECO:0000313" key="2">
    <source>
        <dbReference type="Proteomes" id="UP000023152"/>
    </source>
</evidence>